<evidence type="ECO:0000256" key="3">
    <source>
        <dbReference type="ARBA" id="ARBA00022535"/>
    </source>
</evidence>
<keyword evidence="6" id="KW-0418">Kinase</keyword>
<evidence type="ECO:0000256" key="6">
    <source>
        <dbReference type="ARBA" id="ARBA00022777"/>
    </source>
</evidence>
<dbReference type="Gene3D" id="1.10.510.10">
    <property type="entry name" value="Transferase(Phosphotransferase) domain 1"/>
    <property type="match status" value="1"/>
</dbReference>
<keyword evidence="5 10" id="KW-0547">Nucleotide-binding</keyword>
<dbReference type="PROSITE" id="PS50042">
    <property type="entry name" value="CNMP_BINDING_3"/>
    <property type="match status" value="2"/>
</dbReference>
<dbReference type="CDD" id="cd00038">
    <property type="entry name" value="CAP_ED"/>
    <property type="match status" value="2"/>
</dbReference>
<dbReference type="InterPro" id="IPR014710">
    <property type="entry name" value="RmlC-like_jellyroll"/>
</dbReference>
<dbReference type="SUPFAM" id="SSF47473">
    <property type="entry name" value="EF-hand"/>
    <property type="match status" value="1"/>
</dbReference>
<protein>
    <recommendedName>
        <fullName evidence="16">cGMP-dependent protein kinase</fullName>
    </recommendedName>
</protein>
<dbReference type="SUPFAM" id="SSF56112">
    <property type="entry name" value="Protein kinase-like (PK-like)"/>
    <property type="match status" value="1"/>
</dbReference>
<feature type="domain" description="EF-hand" evidence="13">
    <location>
        <begin position="730"/>
        <end position="765"/>
    </location>
</feature>
<evidence type="ECO:0000313" key="14">
    <source>
        <dbReference type="EMBL" id="KAL3827574.1"/>
    </source>
</evidence>
<evidence type="ECO:0000256" key="5">
    <source>
        <dbReference type="ARBA" id="ARBA00022741"/>
    </source>
</evidence>
<dbReference type="Pfam" id="PF00027">
    <property type="entry name" value="cNMP_binding"/>
    <property type="match status" value="2"/>
</dbReference>
<gene>
    <name evidence="14" type="ORF">ACHAXA_002071</name>
</gene>
<dbReference type="SMART" id="SM00220">
    <property type="entry name" value="S_TKc"/>
    <property type="match status" value="1"/>
</dbReference>
<dbReference type="PANTHER" id="PTHR24349">
    <property type="entry name" value="SERINE/THREONINE-PROTEIN KINASE"/>
    <property type="match status" value="1"/>
</dbReference>
<dbReference type="GO" id="GO:0005524">
    <property type="term" value="F:ATP binding"/>
    <property type="evidence" value="ECO:0007669"/>
    <property type="project" value="UniProtKB-UniRule"/>
</dbReference>
<feature type="domain" description="Cyclic nucleotide-binding" evidence="12">
    <location>
        <begin position="613"/>
        <end position="714"/>
    </location>
</feature>
<dbReference type="EMBL" id="JALLPB020000002">
    <property type="protein sequence ID" value="KAL3827574.1"/>
    <property type="molecule type" value="Genomic_DNA"/>
</dbReference>
<keyword evidence="8" id="KW-0142">cGMP-binding</keyword>
<keyword evidence="4" id="KW-0808">Transferase</keyword>
<sequence length="812" mass="91249">MLSIAVTGTRNRPSLLAPLAAAASVGTAIFSNRNEDLGDDTAKKVLDDNPPLNDWRLKLCSIDTAILSNARFNIPMINQEHCSCESPFAYLSRRETLRWLDKTSSNATLESRYKVDWKNPLGEGGYGAVYMCTNRITGERHALKKMPKKYTDNESFQREIVALLRVRESGSSHPNICELKENFEENDNYYLVLDLITGGEMFDHLAQNGPYSEADAAHLVRETASALAFIHGVGLVHGDLKPENLLLSTRNISDSVIKLVDFGCAEIYKGQSSIKKNMTRSNVANTPAYSPPEAFSKWQGPLHPSFDMFSMGLILYIMLTGHHPYDIHGTSTDKEIERRIKMEIAPLRDSPMTAHLSDSAIDLLEKLLDKRPQRRMTAMDMLEHPWVKGLTAEKKKMEGSNTKLSHFRKFKSRLEVKIFTDWVSSATGNGDDVNVKSGLVEREFRKFDVQNGNKGYLTAKDLGKTLTGKNKNQSDDENSSIAPLSLSEFTDLISDHFVNKFYPEGYKVYREGSKGNTIYFINSGTVEISTKAGFKTTLSQGQFFGEGALLSGTGERNASVTCVTPVHVIAISKEYFNKYMIESGSEINMTLQELTRSRDRDQAIQMLRHRKNLFERDFLAGDVLFSCGEDGRSIFILDEGEINIIAKNGKHVLTVMPGAICGEHSLIMNQPRNVTAVCASDICKVREMAANDFYALYNSSPRIKQSLREFCLRRDFMKAIVDKLGEDFGTSEDELHKVYDMVDSDVSGEIELKEVKGLIKRIYPHLSDDDPLFTEVLHSLDIDSSNTVKWEEFKKVFLNSKSSKLRPSYKST</sequence>
<comment type="cofactor">
    <cofactor evidence="1">
        <name>Mg(2+)</name>
        <dbReference type="ChEBI" id="CHEBI:18420"/>
    </cofactor>
</comment>
<evidence type="ECO:0000256" key="4">
    <source>
        <dbReference type="ARBA" id="ARBA00022679"/>
    </source>
</evidence>
<dbReference type="PROSITE" id="PS50222">
    <property type="entry name" value="EF_HAND_2"/>
    <property type="match status" value="2"/>
</dbReference>
<dbReference type="GO" id="GO:0004674">
    <property type="term" value="F:protein serine/threonine kinase activity"/>
    <property type="evidence" value="ECO:0007669"/>
    <property type="project" value="UniProtKB-KW"/>
</dbReference>
<dbReference type="SMART" id="SM00100">
    <property type="entry name" value="cNMP"/>
    <property type="match status" value="2"/>
</dbReference>
<keyword evidence="2" id="KW-0723">Serine/threonine-protein kinase</keyword>
<dbReference type="InterPro" id="IPR000719">
    <property type="entry name" value="Prot_kinase_dom"/>
</dbReference>
<evidence type="ECO:0000256" key="10">
    <source>
        <dbReference type="PROSITE-ProRule" id="PRU10141"/>
    </source>
</evidence>
<dbReference type="InterPro" id="IPR000595">
    <property type="entry name" value="cNMP-bd_dom"/>
</dbReference>
<name>A0ABD3SSI0_9STRA</name>
<dbReference type="PROSITE" id="PS00107">
    <property type="entry name" value="PROTEIN_KINASE_ATP"/>
    <property type="match status" value="1"/>
</dbReference>
<dbReference type="PROSITE" id="PS50011">
    <property type="entry name" value="PROTEIN_KINASE_DOM"/>
    <property type="match status" value="1"/>
</dbReference>
<feature type="domain" description="Cyclic nucleotide-binding" evidence="12">
    <location>
        <begin position="480"/>
        <end position="597"/>
    </location>
</feature>
<accession>A0ABD3SSI0</accession>
<evidence type="ECO:0000256" key="1">
    <source>
        <dbReference type="ARBA" id="ARBA00001946"/>
    </source>
</evidence>
<dbReference type="PROSITE" id="PS00108">
    <property type="entry name" value="PROTEIN_KINASE_ST"/>
    <property type="match status" value="1"/>
</dbReference>
<evidence type="ECO:0008006" key="16">
    <source>
        <dbReference type="Google" id="ProtNLM"/>
    </source>
</evidence>
<feature type="domain" description="Protein kinase" evidence="11">
    <location>
        <begin position="115"/>
        <end position="387"/>
    </location>
</feature>
<comment type="similarity">
    <text evidence="9">Belongs to the protein kinase superfamily. Ser/Thr protein kinase family. CDPK subfamily.</text>
</comment>
<evidence type="ECO:0000313" key="15">
    <source>
        <dbReference type="Proteomes" id="UP001530377"/>
    </source>
</evidence>
<dbReference type="GO" id="GO:0030553">
    <property type="term" value="F:cGMP binding"/>
    <property type="evidence" value="ECO:0007669"/>
    <property type="project" value="UniProtKB-KW"/>
</dbReference>
<dbReference type="InterPro" id="IPR018490">
    <property type="entry name" value="cNMP-bd_dom_sf"/>
</dbReference>
<comment type="caution">
    <text evidence="14">The sequence shown here is derived from an EMBL/GenBank/DDBJ whole genome shotgun (WGS) entry which is preliminary data.</text>
</comment>
<dbReference type="Proteomes" id="UP001530377">
    <property type="component" value="Unassembled WGS sequence"/>
</dbReference>
<dbReference type="InterPro" id="IPR008271">
    <property type="entry name" value="Ser/Thr_kinase_AS"/>
</dbReference>
<dbReference type="InterPro" id="IPR002048">
    <property type="entry name" value="EF_hand_dom"/>
</dbReference>
<dbReference type="InterPro" id="IPR017441">
    <property type="entry name" value="Protein_kinase_ATP_BS"/>
</dbReference>
<dbReference type="FunFam" id="1.10.510.10:FF:000571">
    <property type="entry name" value="Maternal embryonic leucine zipper kinase"/>
    <property type="match status" value="1"/>
</dbReference>
<dbReference type="InterPro" id="IPR011009">
    <property type="entry name" value="Kinase-like_dom_sf"/>
</dbReference>
<proteinExistence type="inferred from homology"/>
<reference evidence="14 15" key="1">
    <citation type="submission" date="2024-10" db="EMBL/GenBank/DDBJ databases">
        <title>Updated reference genomes for cyclostephanoid diatoms.</title>
        <authorList>
            <person name="Roberts W.R."/>
            <person name="Alverson A.J."/>
        </authorList>
    </citation>
    <scope>NUCLEOTIDE SEQUENCE [LARGE SCALE GENOMIC DNA]</scope>
    <source>
        <strain evidence="14 15">AJA228-03</strain>
    </source>
</reference>
<feature type="binding site" evidence="10">
    <location>
        <position position="149"/>
    </location>
    <ligand>
        <name>ATP</name>
        <dbReference type="ChEBI" id="CHEBI:30616"/>
    </ligand>
</feature>
<dbReference type="Gene3D" id="2.60.120.10">
    <property type="entry name" value="Jelly Rolls"/>
    <property type="match status" value="2"/>
</dbReference>
<keyword evidence="7 10" id="KW-0067">ATP-binding</keyword>
<evidence type="ECO:0000259" key="12">
    <source>
        <dbReference type="PROSITE" id="PS50042"/>
    </source>
</evidence>
<dbReference type="InterPro" id="IPR050205">
    <property type="entry name" value="CDPK_Ser/Thr_kinases"/>
</dbReference>
<evidence type="ECO:0000259" key="13">
    <source>
        <dbReference type="PROSITE" id="PS50222"/>
    </source>
</evidence>
<evidence type="ECO:0000256" key="7">
    <source>
        <dbReference type="ARBA" id="ARBA00022840"/>
    </source>
</evidence>
<dbReference type="AlphaFoldDB" id="A0ABD3SSI0"/>
<organism evidence="14 15">
    <name type="scientific">Cyclostephanos tholiformis</name>
    <dbReference type="NCBI Taxonomy" id="382380"/>
    <lineage>
        <taxon>Eukaryota</taxon>
        <taxon>Sar</taxon>
        <taxon>Stramenopiles</taxon>
        <taxon>Ochrophyta</taxon>
        <taxon>Bacillariophyta</taxon>
        <taxon>Coscinodiscophyceae</taxon>
        <taxon>Thalassiosirophycidae</taxon>
        <taxon>Stephanodiscales</taxon>
        <taxon>Stephanodiscaceae</taxon>
        <taxon>Cyclostephanos</taxon>
    </lineage>
</organism>
<evidence type="ECO:0000259" key="11">
    <source>
        <dbReference type="PROSITE" id="PS50011"/>
    </source>
</evidence>
<evidence type="ECO:0000256" key="2">
    <source>
        <dbReference type="ARBA" id="ARBA00022527"/>
    </source>
</evidence>
<keyword evidence="3" id="KW-0140">cGMP</keyword>
<dbReference type="InterPro" id="IPR011992">
    <property type="entry name" value="EF-hand-dom_pair"/>
</dbReference>
<evidence type="ECO:0000256" key="9">
    <source>
        <dbReference type="ARBA" id="ARBA00024334"/>
    </source>
</evidence>
<feature type="domain" description="EF-hand" evidence="13">
    <location>
        <begin position="768"/>
        <end position="803"/>
    </location>
</feature>
<dbReference type="Pfam" id="PF00069">
    <property type="entry name" value="Pkinase"/>
    <property type="match status" value="1"/>
</dbReference>
<dbReference type="Gene3D" id="1.10.238.10">
    <property type="entry name" value="EF-hand"/>
    <property type="match status" value="1"/>
</dbReference>
<dbReference type="SUPFAM" id="SSF51206">
    <property type="entry name" value="cAMP-binding domain-like"/>
    <property type="match status" value="2"/>
</dbReference>
<keyword evidence="15" id="KW-1185">Reference proteome</keyword>
<evidence type="ECO:0000256" key="8">
    <source>
        <dbReference type="ARBA" id="ARBA00022992"/>
    </source>
</evidence>